<proteinExistence type="inferred from homology"/>
<evidence type="ECO:0000259" key="9">
    <source>
        <dbReference type="SMART" id="SM00965"/>
    </source>
</evidence>
<dbReference type="InterPro" id="IPR032508">
    <property type="entry name" value="FecR_C"/>
</dbReference>
<evidence type="ECO:0000256" key="2">
    <source>
        <dbReference type="ARBA" id="ARBA00022448"/>
    </source>
</evidence>
<keyword evidence="11" id="KW-1185">Reference proteome</keyword>
<dbReference type="GO" id="GO:0015627">
    <property type="term" value="C:type II protein secretion system complex"/>
    <property type="evidence" value="ECO:0007669"/>
    <property type="project" value="TreeGrafter"/>
</dbReference>
<evidence type="ECO:0000256" key="8">
    <source>
        <dbReference type="SAM" id="MobiDB-lite"/>
    </source>
</evidence>
<keyword evidence="5" id="KW-0998">Cell outer membrane</keyword>
<reference evidence="11" key="1">
    <citation type="submission" date="2017-01" db="EMBL/GenBank/DDBJ databases">
        <authorList>
            <person name="Varghese N."/>
            <person name="Submissions S."/>
        </authorList>
    </citation>
    <scope>NUCLEOTIDE SEQUENCE [LARGE SCALE GENOMIC DNA]</scope>
    <source>
        <strain evidence="11">ATCC 51758</strain>
    </source>
</reference>
<comment type="subcellular location">
    <subcellularLocation>
        <location evidence="7">Cell outer membrane</location>
    </subcellularLocation>
    <subcellularLocation>
        <location evidence="1">Membrane</location>
    </subcellularLocation>
</comment>
<keyword evidence="3" id="KW-0732">Signal</keyword>
<dbReference type="InterPro" id="IPR011662">
    <property type="entry name" value="Secretin/TonB_short_N"/>
</dbReference>
<dbReference type="Pfam" id="PF03958">
    <property type="entry name" value="Secretin_N"/>
    <property type="match status" value="1"/>
</dbReference>
<feature type="compositionally biased region" description="Basic and acidic residues" evidence="8">
    <location>
        <begin position="674"/>
        <end position="691"/>
    </location>
</feature>
<dbReference type="Proteomes" id="UP000186819">
    <property type="component" value="Unassembled WGS sequence"/>
</dbReference>
<name>A0A1N6WQJ3_9RHOO</name>
<dbReference type="Gene3D" id="1.25.40.10">
    <property type="entry name" value="Tetratricopeptide repeat domain"/>
    <property type="match status" value="1"/>
</dbReference>
<dbReference type="EMBL" id="FTMD01000008">
    <property type="protein sequence ID" value="SIQ92287.1"/>
    <property type="molecule type" value="Genomic_DNA"/>
</dbReference>
<comment type="similarity">
    <text evidence="6">Belongs to the bacterial secretin family.</text>
</comment>
<dbReference type="GO" id="GO:0009279">
    <property type="term" value="C:cell outer membrane"/>
    <property type="evidence" value="ECO:0007669"/>
    <property type="project" value="UniProtKB-SubCell"/>
</dbReference>
<keyword evidence="2 7" id="KW-0813">Transport</keyword>
<dbReference type="Gene3D" id="3.30.1370.120">
    <property type="match status" value="1"/>
</dbReference>
<dbReference type="InterPro" id="IPR011990">
    <property type="entry name" value="TPR-like_helical_dom_sf"/>
</dbReference>
<dbReference type="InterPro" id="IPR005644">
    <property type="entry name" value="NolW-like"/>
</dbReference>
<dbReference type="PANTHER" id="PTHR30332:SF17">
    <property type="entry name" value="TYPE IV PILIATION SYSTEM PROTEIN DR_0774-RELATED"/>
    <property type="match status" value="1"/>
</dbReference>
<dbReference type="PRINTS" id="PR00811">
    <property type="entry name" value="BCTERIALGSPD"/>
</dbReference>
<feature type="region of interest" description="Disordered" evidence="8">
    <location>
        <begin position="665"/>
        <end position="694"/>
    </location>
</feature>
<protein>
    <submittedName>
        <fullName evidence="10">General secretion pathway protein D</fullName>
    </submittedName>
</protein>
<dbReference type="Gene3D" id="3.55.50.30">
    <property type="match status" value="1"/>
</dbReference>
<feature type="domain" description="Secretin/TonB short N-terminal" evidence="9">
    <location>
        <begin position="245"/>
        <end position="296"/>
    </location>
</feature>
<dbReference type="InterPro" id="IPR004846">
    <property type="entry name" value="T2SS/T3SS_dom"/>
</dbReference>
<dbReference type="AlphaFoldDB" id="A0A1N6WQJ3"/>
<evidence type="ECO:0000313" key="10">
    <source>
        <dbReference type="EMBL" id="SIQ92287.1"/>
    </source>
</evidence>
<sequence length="804" mass="86842">MKKKTSTLSRYRDCQVFRSMRVCGPACRVAPAQNEFPLAGALRRILLPALSVLLLAACATNAALEQSRRDFAAGDRVGALLRLEQAVKKDPEDLELRSYYVRQRDQVVTEKLSVAEKTHGAGKLDEAASLYRDVQKIDPENARARLGLEDVERARRRAERLGQARAALAAGDTSTAGRIARGVYAEAPGDRVARELVLELDERAERTSKPRAESLQGAMARPVTLEFRDSPLRVVFEALSRASGLNFVFDKDVRADSRVTLFVRENSVDEVLRLLSATQGIERKLLNANTVLIYPVTTAKQREHVELVTRSFYLANAEAKAAQTLIKQLVKSRDVFIDEKLNLLVMKDTPEAVRMAERLVATLDVPEPEVMLELEVLEVSRNKLLDLGIDFPDQIGYGLLTPDVPSTVGFVNGVPVPGTTQLGGKLLDGNIDLRHNRKDLVPFIANPGAVLRLRSEDGDSRMLANPRIRVRNRDKAKVHIGDKLPVFTTTSTANVGVSASVSYLDVGLKLEVEPSIYRDDEVGIKLSLEVSSIVKEVPGPSSSLAYQVGSRSASTSLRLRNGETQVLAGLINDEERSSAQRLPGLGNLPVVGRLFSAQRDSNNKSEIALLITPRIVRNVLPPVALLAEMPAGTESNIGAEPLRIGPTAPRSLGLVGDSRAAAAPAVPAALPRPVPEERPAAVEAPEAKEEQEAPEVVLIVPESARRGEPLNVVMRVTGAAGATSAEVTIAYDANRLDMDGATTPGSVQLPVTLSDGKAEVPLRLRSKPDASGAATLVATGMKLRRETGEETVPLSAGGAVRIVE</sequence>
<dbReference type="InterPro" id="IPR001775">
    <property type="entry name" value="GspD/PilQ"/>
</dbReference>
<evidence type="ECO:0000313" key="11">
    <source>
        <dbReference type="Proteomes" id="UP000186819"/>
    </source>
</evidence>
<evidence type="ECO:0000256" key="6">
    <source>
        <dbReference type="RuleBase" id="RU004003"/>
    </source>
</evidence>
<dbReference type="PANTHER" id="PTHR30332">
    <property type="entry name" value="PROBABLE GENERAL SECRETION PATHWAY PROTEIN D"/>
    <property type="match status" value="1"/>
</dbReference>
<accession>A0A1N6WQJ3</accession>
<dbReference type="Pfam" id="PF16344">
    <property type="entry name" value="FecR_C"/>
    <property type="match status" value="1"/>
</dbReference>
<dbReference type="Gene3D" id="2.60.40.680">
    <property type="match status" value="1"/>
</dbReference>
<dbReference type="InterPro" id="IPR050810">
    <property type="entry name" value="Bact_Secretion_Sys_Channel"/>
</dbReference>
<dbReference type="SMART" id="SM00965">
    <property type="entry name" value="STN"/>
    <property type="match status" value="1"/>
</dbReference>
<evidence type="ECO:0000256" key="1">
    <source>
        <dbReference type="ARBA" id="ARBA00004370"/>
    </source>
</evidence>
<evidence type="ECO:0000256" key="4">
    <source>
        <dbReference type="ARBA" id="ARBA00023136"/>
    </source>
</evidence>
<evidence type="ECO:0000256" key="3">
    <source>
        <dbReference type="ARBA" id="ARBA00022729"/>
    </source>
</evidence>
<evidence type="ECO:0000256" key="5">
    <source>
        <dbReference type="ARBA" id="ARBA00023237"/>
    </source>
</evidence>
<keyword evidence="4" id="KW-0472">Membrane</keyword>
<dbReference type="InterPro" id="IPR038591">
    <property type="entry name" value="NolW-like_sf"/>
</dbReference>
<dbReference type="STRING" id="34027.SAMN05421829_10836"/>
<organism evidence="10 11">
    <name type="scientific">Aromatoleum tolulyticum</name>
    <dbReference type="NCBI Taxonomy" id="34027"/>
    <lineage>
        <taxon>Bacteria</taxon>
        <taxon>Pseudomonadati</taxon>
        <taxon>Pseudomonadota</taxon>
        <taxon>Betaproteobacteria</taxon>
        <taxon>Rhodocyclales</taxon>
        <taxon>Rhodocyclaceae</taxon>
        <taxon>Aromatoleum</taxon>
    </lineage>
</organism>
<dbReference type="GO" id="GO:0009306">
    <property type="term" value="P:protein secretion"/>
    <property type="evidence" value="ECO:0007669"/>
    <property type="project" value="InterPro"/>
</dbReference>
<dbReference type="PRINTS" id="PR01032">
    <property type="entry name" value="PHAGEIV"/>
</dbReference>
<evidence type="ECO:0000256" key="7">
    <source>
        <dbReference type="RuleBase" id="RU004004"/>
    </source>
</evidence>
<dbReference type="Pfam" id="PF00263">
    <property type="entry name" value="Secretin"/>
    <property type="match status" value="1"/>
</dbReference>
<gene>
    <name evidence="10" type="ORF">SAMN05421829_10836</name>
</gene>